<gene>
    <name evidence="2" type="ORF">ACFSJT_15360</name>
</gene>
<dbReference type="Pfam" id="PF14060">
    <property type="entry name" value="DUF4252"/>
    <property type="match status" value="1"/>
</dbReference>
<evidence type="ECO:0000313" key="3">
    <source>
        <dbReference type="Proteomes" id="UP001597344"/>
    </source>
</evidence>
<organism evidence="2 3">
    <name type="scientific">Aquimarina celericrescens</name>
    <dbReference type="NCBI Taxonomy" id="1964542"/>
    <lineage>
        <taxon>Bacteria</taxon>
        <taxon>Pseudomonadati</taxon>
        <taxon>Bacteroidota</taxon>
        <taxon>Flavobacteriia</taxon>
        <taxon>Flavobacteriales</taxon>
        <taxon>Flavobacteriaceae</taxon>
        <taxon>Aquimarina</taxon>
    </lineage>
</organism>
<dbReference type="PROSITE" id="PS51257">
    <property type="entry name" value="PROKAR_LIPOPROTEIN"/>
    <property type="match status" value="1"/>
</dbReference>
<evidence type="ECO:0000313" key="2">
    <source>
        <dbReference type="EMBL" id="MFD2188180.1"/>
    </source>
</evidence>
<reference evidence="3" key="1">
    <citation type="journal article" date="2019" name="Int. J. Syst. Evol. Microbiol.">
        <title>The Global Catalogue of Microorganisms (GCM) 10K type strain sequencing project: providing services to taxonomists for standard genome sequencing and annotation.</title>
        <authorList>
            <consortium name="The Broad Institute Genomics Platform"/>
            <consortium name="The Broad Institute Genome Sequencing Center for Infectious Disease"/>
            <person name="Wu L."/>
            <person name="Ma J."/>
        </authorList>
    </citation>
    <scope>NUCLEOTIDE SEQUENCE [LARGE SCALE GENOMIC DNA]</scope>
    <source>
        <strain evidence="3">DT92</strain>
    </source>
</reference>
<name>A0ABW5B0K6_9FLAO</name>
<dbReference type="Proteomes" id="UP001597344">
    <property type="component" value="Unassembled WGS sequence"/>
</dbReference>
<keyword evidence="1" id="KW-0732">Signal</keyword>
<dbReference type="RefSeq" id="WP_378321199.1">
    <property type="nucleotide sequence ID" value="NZ_JBHUHY010000016.1"/>
</dbReference>
<feature type="signal peptide" evidence="1">
    <location>
        <begin position="1"/>
        <end position="23"/>
    </location>
</feature>
<dbReference type="InterPro" id="IPR025348">
    <property type="entry name" value="DUF4252"/>
</dbReference>
<comment type="caution">
    <text evidence="2">The sequence shown here is derived from an EMBL/GenBank/DDBJ whole genome shotgun (WGS) entry which is preliminary data.</text>
</comment>
<protein>
    <submittedName>
        <fullName evidence="2">DUF4252 domain-containing protein</fullName>
    </submittedName>
</protein>
<accession>A0ABW5B0K6</accession>
<sequence>MKNIVKILGLASVLLFMSCNNDASLQQYFVDHQGDVDFIAVDVPSSLLDKETVALNAEEKEALESIKKVNFLALPLSEKNKVRYKKESADINKILSSDKYETLMKFGSNGTNAVLKYTGDDDDIDEVIVFATDDKKGLALIRVLGDNMRPEKMAKLARSVEKGKIDLEAFKKIGETIDID</sequence>
<keyword evidence="3" id="KW-1185">Reference proteome</keyword>
<proteinExistence type="predicted"/>
<feature type="chain" id="PRO_5046794083" evidence="1">
    <location>
        <begin position="24"/>
        <end position="180"/>
    </location>
</feature>
<dbReference type="EMBL" id="JBHUHY010000016">
    <property type="protein sequence ID" value="MFD2188180.1"/>
    <property type="molecule type" value="Genomic_DNA"/>
</dbReference>
<evidence type="ECO:0000256" key="1">
    <source>
        <dbReference type="SAM" id="SignalP"/>
    </source>
</evidence>